<reference evidence="8 9" key="1">
    <citation type="submission" date="2024-02" db="EMBL/GenBank/DDBJ databases">
        <title>Chromosome-scale genome assembly of the rough periwinkle Littorina saxatilis.</title>
        <authorList>
            <person name="De Jode A."/>
            <person name="Faria R."/>
            <person name="Formenti G."/>
            <person name="Sims Y."/>
            <person name="Smith T.P."/>
            <person name="Tracey A."/>
            <person name="Wood J.M.D."/>
            <person name="Zagrodzka Z.B."/>
            <person name="Johannesson K."/>
            <person name="Butlin R.K."/>
            <person name="Leder E.H."/>
        </authorList>
    </citation>
    <scope>NUCLEOTIDE SEQUENCE [LARGE SCALE GENOMIC DNA]</scope>
    <source>
        <strain evidence="8">Snail1</strain>
        <tissue evidence="8">Muscle</tissue>
    </source>
</reference>
<sequence length="231" mass="25954">MVAATWYKVVRGFFIFFNFIGIAMGIAMIAVGAYLYIEKKDFLNIMPKYEDINIAAVMVAAGIILLIIACIGFCGAWMESQCMLIMFFTAIFIIFAMEIAIGIVGFIYRGDIDTELNKQLKAGLKEEKRHPSWDTIQKLYKCCGVDSYEDWYAFYTTGNQVPDSCCNHKDCGSRPDLAYSVGCYSKVKSEVEDNFYVLGAAGITLGVLQILLLVMTMLMICAIRQNRSIRT</sequence>
<keyword evidence="4 7" id="KW-1133">Transmembrane helix</keyword>
<dbReference type="AlphaFoldDB" id="A0AAN9B5C8"/>
<dbReference type="Proteomes" id="UP001374579">
    <property type="component" value="Unassembled WGS sequence"/>
</dbReference>
<keyword evidence="3 7" id="KW-0812">Transmembrane</keyword>
<dbReference type="GO" id="GO:0005886">
    <property type="term" value="C:plasma membrane"/>
    <property type="evidence" value="ECO:0007669"/>
    <property type="project" value="TreeGrafter"/>
</dbReference>
<dbReference type="InterPro" id="IPR000301">
    <property type="entry name" value="Tetraspanin_animals"/>
</dbReference>
<gene>
    <name evidence="8" type="ORF">V1264_003608</name>
</gene>
<comment type="similarity">
    <text evidence="2 7">Belongs to the tetraspanin (TM4SF) family.</text>
</comment>
<proteinExistence type="inferred from homology"/>
<comment type="caution">
    <text evidence="8">The sequence shown here is derived from an EMBL/GenBank/DDBJ whole genome shotgun (WGS) entry which is preliminary data.</text>
</comment>
<keyword evidence="5 7" id="KW-0472">Membrane</keyword>
<comment type="subcellular location">
    <subcellularLocation>
        <location evidence="1 7">Membrane</location>
        <topology evidence="1 7">Multi-pass membrane protein</topology>
    </subcellularLocation>
</comment>
<evidence type="ECO:0000256" key="6">
    <source>
        <dbReference type="PIRSR" id="PIRSR002419-1"/>
    </source>
</evidence>
<dbReference type="PANTHER" id="PTHR19282:SF544">
    <property type="entry name" value="TETRASPANIN"/>
    <property type="match status" value="1"/>
</dbReference>
<feature type="transmembrane region" description="Helical" evidence="7">
    <location>
        <begin position="195"/>
        <end position="223"/>
    </location>
</feature>
<protein>
    <recommendedName>
        <fullName evidence="7">Tetraspanin</fullName>
    </recommendedName>
</protein>
<evidence type="ECO:0000256" key="5">
    <source>
        <dbReference type="ARBA" id="ARBA00023136"/>
    </source>
</evidence>
<keyword evidence="6" id="KW-1015">Disulfide bond</keyword>
<evidence type="ECO:0000256" key="1">
    <source>
        <dbReference type="ARBA" id="ARBA00004141"/>
    </source>
</evidence>
<evidence type="ECO:0000256" key="4">
    <source>
        <dbReference type="ARBA" id="ARBA00022989"/>
    </source>
</evidence>
<organism evidence="8 9">
    <name type="scientific">Littorina saxatilis</name>
    <dbReference type="NCBI Taxonomy" id="31220"/>
    <lineage>
        <taxon>Eukaryota</taxon>
        <taxon>Metazoa</taxon>
        <taxon>Spiralia</taxon>
        <taxon>Lophotrochozoa</taxon>
        <taxon>Mollusca</taxon>
        <taxon>Gastropoda</taxon>
        <taxon>Caenogastropoda</taxon>
        <taxon>Littorinimorpha</taxon>
        <taxon>Littorinoidea</taxon>
        <taxon>Littorinidae</taxon>
        <taxon>Littorina</taxon>
    </lineage>
</organism>
<dbReference type="Gene3D" id="1.10.1450.10">
    <property type="entry name" value="Tetraspanin"/>
    <property type="match status" value="1"/>
</dbReference>
<dbReference type="SUPFAM" id="SSF48652">
    <property type="entry name" value="Tetraspanin"/>
    <property type="match status" value="1"/>
</dbReference>
<dbReference type="EMBL" id="JBAMIC010000012">
    <property type="protein sequence ID" value="KAK7099473.1"/>
    <property type="molecule type" value="Genomic_DNA"/>
</dbReference>
<dbReference type="PANTHER" id="PTHR19282">
    <property type="entry name" value="TETRASPANIN"/>
    <property type="match status" value="1"/>
</dbReference>
<dbReference type="PIRSF" id="PIRSF002419">
    <property type="entry name" value="Tetraspanin"/>
    <property type="match status" value="1"/>
</dbReference>
<feature type="transmembrane region" description="Helical" evidence="7">
    <location>
        <begin position="12"/>
        <end position="37"/>
    </location>
</feature>
<evidence type="ECO:0000313" key="8">
    <source>
        <dbReference type="EMBL" id="KAK7099473.1"/>
    </source>
</evidence>
<feature type="transmembrane region" description="Helical" evidence="7">
    <location>
        <begin position="84"/>
        <end position="108"/>
    </location>
</feature>
<evidence type="ECO:0000256" key="3">
    <source>
        <dbReference type="ARBA" id="ARBA00022692"/>
    </source>
</evidence>
<accession>A0AAN9B5C8</accession>
<evidence type="ECO:0000256" key="7">
    <source>
        <dbReference type="RuleBase" id="RU361218"/>
    </source>
</evidence>
<feature type="disulfide bond" evidence="6">
    <location>
        <begin position="142"/>
        <end position="183"/>
    </location>
</feature>
<feature type="transmembrane region" description="Helical" evidence="7">
    <location>
        <begin position="52"/>
        <end position="77"/>
    </location>
</feature>
<name>A0AAN9B5C8_9CAEN</name>
<dbReference type="PRINTS" id="PR00259">
    <property type="entry name" value="TMFOUR"/>
</dbReference>
<feature type="disulfide bond" evidence="6">
    <location>
        <begin position="143"/>
        <end position="166"/>
    </location>
</feature>
<dbReference type="InterPro" id="IPR018499">
    <property type="entry name" value="Tetraspanin/Peripherin"/>
</dbReference>
<dbReference type="InterPro" id="IPR008952">
    <property type="entry name" value="Tetraspanin_EC2_sf"/>
</dbReference>
<keyword evidence="9" id="KW-1185">Reference proteome</keyword>
<evidence type="ECO:0000256" key="2">
    <source>
        <dbReference type="ARBA" id="ARBA00006840"/>
    </source>
</evidence>
<dbReference type="Pfam" id="PF00335">
    <property type="entry name" value="Tetraspanin"/>
    <property type="match status" value="1"/>
</dbReference>
<evidence type="ECO:0000313" key="9">
    <source>
        <dbReference type="Proteomes" id="UP001374579"/>
    </source>
</evidence>